<evidence type="ECO:0000259" key="9">
    <source>
        <dbReference type="PROSITE" id="PS50888"/>
    </source>
</evidence>
<dbReference type="Gene3D" id="4.10.280.10">
    <property type="entry name" value="Helix-loop-helix DNA-binding domain"/>
    <property type="match status" value="1"/>
</dbReference>
<evidence type="ECO:0000256" key="6">
    <source>
        <dbReference type="ARBA" id="ARBA00023242"/>
    </source>
</evidence>
<dbReference type="SMART" id="SM00353">
    <property type="entry name" value="HLH"/>
    <property type="match status" value="1"/>
</dbReference>
<dbReference type="InterPro" id="IPR011598">
    <property type="entry name" value="bHLH_dom"/>
</dbReference>
<comment type="subcellular location">
    <subcellularLocation>
        <location evidence="1">Nucleus</location>
    </subcellularLocation>
</comment>
<dbReference type="SUPFAM" id="SSF47459">
    <property type="entry name" value="HLH, helix-loop-helix DNA-binding domain"/>
    <property type="match status" value="1"/>
</dbReference>
<feature type="compositionally biased region" description="Polar residues" evidence="8">
    <location>
        <begin position="353"/>
        <end position="367"/>
    </location>
</feature>
<keyword evidence="5" id="KW-0804">Transcription</keyword>
<keyword evidence="11" id="KW-1185">Reference proteome</keyword>
<dbReference type="GeneTree" id="ENSGT00940000158691"/>
<dbReference type="AlphaFoldDB" id="A0A3B3QS87"/>
<feature type="domain" description="BHLH" evidence="9">
    <location>
        <begin position="612"/>
        <end position="664"/>
    </location>
</feature>
<dbReference type="InterPro" id="IPR036638">
    <property type="entry name" value="HLH_DNA-bd_sf"/>
</dbReference>
<dbReference type="PROSITE" id="PS50888">
    <property type="entry name" value="BHLH"/>
    <property type="match status" value="1"/>
</dbReference>
<accession>A0A3B3QS87</accession>
<keyword evidence="3" id="KW-0805">Transcription regulation</keyword>
<organism evidence="10 11">
    <name type="scientific">Paramormyrops kingsleyae</name>
    <dbReference type="NCBI Taxonomy" id="1676925"/>
    <lineage>
        <taxon>Eukaryota</taxon>
        <taxon>Metazoa</taxon>
        <taxon>Chordata</taxon>
        <taxon>Craniata</taxon>
        <taxon>Vertebrata</taxon>
        <taxon>Euteleostomi</taxon>
        <taxon>Actinopterygii</taxon>
        <taxon>Neopterygii</taxon>
        <taxon>Teleostei</taxon>
        <taxon>Osteoglossocephala</taxon>
        <taxon>Osteoglossomorpha</taxon>
        <taxon>Osteoglossiformes</taxon>
        <taxon>Mormyridae</taxon>
        <taxon>Paramormyrops</taxon>
    </lineage>
</organism>
<reference evidence="10" key="2">
    <citation type="submission" date="2025-09" db="UniProtKB">
        <authorList>
            <consortium name="Ensembl"/>
        </authorList>
    </citation>
    <scope>IDENTIFICATION</scope>
</reference>
<keyword evidence="2" id="KW-0597">Phosphoprotein</keyword>
<dbReference type="GO" id="GO:0046983">
    <property type="term" value="F:protein dimerization activity"/>
    <property type="evidence" value="ECO:0007669"/>
    <property type="project" value="InterPro"/>
</dbReference>
<evidence type="ECO:0000256" key="4">
    <source>
        <dbReference type="ARBA" id="ARBA00023125"/>
    </source>
</evidence>
<protein>
    <submittedName>
        <fullName evidence="10">MLX interacting protein</fullName>
    </submittedName>
</protein>
<evidence type="ECO:0000256" key="5">
    <source>
        <dbReference type="ARBA" id="ARBA00023163"/>
    </source>
</evidence>
<dbReference type="Proteomes" id="UP000261540">
    <property type="component" value="Unplaced"/>
</dbReference>
<dbReference type="PANTHER" id="PTHR15741">
    <property type="entry name" value="BASIC HELIX-LOOP-HELIX ZIP TRANSCRIPTION FACTOR"/>
    <property type="match status" value="1"/>
</dbReference>
<keyword evidence="6" id="KW-0539">Nucleus</keyword>
<dbReference type="PANTHER" id="PTHR15741:SF40">
    <property type="entry name" value="MLX-INTERACTING PROTEIN"/>
    <property type="match status" value="1"/>
</dbReference>
<evidence type="ECO:0000256" key="7">
    <source>
        <dbReference type="SAM" id="Coils"/>
    </source>
</evidence>
<evidence type="ECO:0000313" key="10">
    <source>
        <dbReference type="Ensembl" id="ENSPKIP00000008266.1"/>
    </source>
</evidence>
<evidence type="ECO:0000256" key="3">
    <source>
        <dbReference type="ARBA" id="ARBA00023015"/>
    </source>
</evidence>
<feature type="compositionally biased region" description="Basic and acidic residues" evidence="8">
    <location>
        <begin position="1"/>
        <end position="28"/>
    </location>
</feature>
<dbReference type="GO" id="GO:0005634">
    <property type="term" value="C:nucleus"/>
    <property type="evidence" value="ECO:0007669"/>
    <property type="project" value="UniProtKB-SubCell"/>
</dbReference>
<dbReference type="GO" id="GO:0000978">
    <property type="term" value="F:RNA polymerase II cis-regulatory region sequence-specific DNA binding"/>
    <property type="evidence" value="ECO:0007669"/>
    <property type="project" value="TreeGrafter"/>
</dbReference>
<dbReference type="FunFam" id="4.10.280.10:FF:000028">
    <property type="entry name" value="MLX interacting protein like"/>
    <property type="match status" value="1"/>
</dbReference>
<reference evidence="10" key="1">
    <citation type="submission" date="2025-08" db="UniProtKB">
        <authorList>
            <consortium name="Ensembl"/>
        </authorList>
    </citation>
    <scope>IDENTIFICATION</scope>
</reference>
<evidence type="ECO:0000256" key="1">
    <source>
        <dbReference type="ARBA" id="ARBA00004123"/>
    </source>
</evidence>
<dbReference type="Ensembl" id="ENSPKIT00000032342.1">
    <property type="protein sequence ID" value="ENSPKIP00000008266.1"/>
    <property type="gene ID" value="ENSPKIG00000023793.1"/>
</dbReference>
<feature type="coiled-coil region" evidence="7">
    <location>
        <begin position="661"/>
        <end position="695"/>
    </location>
</feature>
<feature type="compositionally biased region" description="Polar residues" evidence="8">
    <location>
        <begin position="581"/>
        <end position="612"/>
    </location>
</feature>
<evidence type="ECO:0000256" key="8">
    <source>
        <dbReference type="SAM" id="MobiDB-lite"/>
    </source>
</evidence>
<dbReference type="Pfam" id="PF00010">
    <property type="entry name" value="HLH"/>
    <property type="match status" value="1"/>
</dbReference>
<feature type="region of interest" description="Disordered" evidence="8">
    <location>
        <begin position="1"/>
        <end position="45"/>
    </location>
</feature>
<name>A0A3B3QS87_9TELE</name>
<proteinExistence type="predicted"/>
<sequence length="819" mass="92454">MATRDVRQSRRVITKRELQQRERRQHEPQDDDSDSEEPNLGLKRSDDREAQIIHSGHFMVSSPHIEHPPKKGYDFDTVNKQTCQTYHFGKTSTSHFSIDASLTKLFECMTLAYSGKLVSPKWKNFKGLKLQWRDKIRLNNAIWRAWYMQYVERRETPVCHFVTPLDGTMTSEAYRPAESVSTEGKYWKRRIEIVIREYHKWRTYFKKRLQKHKDDDLSSLLKGAEEQYSLFGGIFPDTLRVSLCQDEEVGARHCGRKSRDTPEPMEMDLLIDMDVLMSEFSDTLFSTLASHQSLGLPNSRDIAHAANADMIQPGLNPLQPNVDFMDSFEHYPGKDLFQRPFNAPITTPVPPMSASSSHTQTNMTSEQASLLPSIDLTAGLPSVSLDPRAISPDPVSIVPTRPSHSLAAGSVVPPLATLNTQQSPSVITHTAASKVTPSDAATTFSQGSGFPSPVVSCRPTATLPSPALQPPQTFAMPRPIQPALPVKKPRPVKPIVSATTISSPHLILGDIPFFIIPFQIKFLGNLMQEGPLGMWAGFHILSQTQNPPQLIVPKEETGPSSSNCKTPTPPTNAVRDRRCSGQGSPCGSEQAPSPQSPHNTCNSLAKNESNQNRRVNHISAEQKRRFNINVGFKTLCGLVPTLKSQSNLNNAATLQKTVEYIGKLQQERLQIQEETRRLREEIEELNSSINSCQEQLPATGVLITRHRFDHMREKFDEYVRSRTLQNWKFWIFSIILKPLFESFNRTVSTTSMDELYQTTMQWLEQHCSLPVLRPMVLHTLRQLSVSTSILTDPSLLPEEALQAVTDTRTHHRNKKEKTF</sequence>
<feature type="region of interest" description="Disordered" evidence="8">
    <location>
        <begin position="550"/>
        <end position="612"/>
    </location>
</feature>
<keyword evidence="7" id="KW-0175">Coiled coil</keyword>
<keyword evidence="4" id="KW-0238">DNA-binding</keyword>
<evidence type="ECO:0000256" key="2">
    <source>
        <dbReference type="ARBA" id="ARBA00022553"/>
    </source>
</evidence>
<dbReference type="InterPro" id="IPR052207">
    <property type="entry name" value="Max-like/E-box_TFs"/>
</dbReference>
<feature type="region of interest" description="Disordered" evidence="8">
    <location>
        <begin position="343"/>
        <end position="367"/>
    </location>
</feature>
<evidence type="ECO:0000313" key="11">
    <source>
        <dbReference type="Proteomes" id="UP000261540"/>
    </source>
</evidence>
<dbReference type="GO" id="GO:0000981">
    <property type="term" value="F:DNA-binding transcription factor activity, RNA polymerase II-specific"/>
    <property type="evidence" value="ECO:0007669"/>
    <property type="project" value="TreeGrafter"/>
</dbReference>